<dbReference type="GO" id="GO:0005886">
    <property type="term" value="C:plasma membrane"/>
    <property type="evidence" value="ECO:0007669"/>
    <property type="project" value="TreeGrafter"/>
</dbReference>
<feature type="transmembrane region" description="Helical" evidence="6">
    <location>
        <begin position="230"/>
        <end position="254"/>
    </location>
</feature>
<dbReference type="SUPFAM" id="SSF55604">
    <property type="entry name" value="Glucose permease domain IIB"/>
    <property type="match status" value="1"/>
</dbReference>
<feature type="transmembrane region" description="Helical" evidence="6">
    <location>
        <begin position="260"/>
        <end position="276"/>
    </location>
</feature>
<gene>
    <name evidence="8" type="ORF">HNR75_000964</name>
</gene>
<dbReference type="PROSITE" id="PS51098">
    <property type="entry name" value="PTS_EIIB_TYPE_1"/>
    <property type="match status" value="1"/>
</dbReference>
<keyword evidence="1" id="KW-0813">Transport</keyword>
<dbReference type="InterPro" id="IPR050429">
    <property type="entry name" value="PTS_Glucose_EIICBA"/>
</dbReference>
<comment type="caution">
    <text evidence="8">The sequence shown here is derived from an EMBL/GenBank/DDBJ whole genome shotgun (WGS) entry which is preliminary data.</text>
</comment>
<evidence type="ECO:0000256" key="1">
    <source>
        <dbReference type="ARBA" id="ARBA00022448"/>
    </source>
</evidence>
<dbReference type="GO" id="GO:0090563">
    <property type="term" value="F:protein-phosphocysteine-sugar phosphotransferase activity"/>
    <property type="evidence" value="ECO:0007669"/>
    <property type="project" value="TreeGrafter"/>
</dbReference>
<evidence type="ECO:0000256" key="2">
    <source>
        <dbReference type="ARBA" id="ARBA00022597"/>
    </source>
</evidence>
<feature type="transmembrane region" description="Helical" evidence="6">
    <location>
        <begin position="12"/>
        <end position="34"/>
    </location>
</feature>
<evidence type="ECO:0000256" key="6">
    <source>
        <dbReference type="SAM" id="Phobius"/>
    </source>
</evidence>
<evidence type="ECO:0000256" key="5">
    <source>
        <dbReference type="PROSITE-ProRule" id="PRU00421"/>
    </source>
</evidence>
<evidence type="ECO:0000256" key="4">
    <source>
        <dbReference type="ARBA" id="ARBA00022683"/>
    </source>
</evidence>
<dbReference type="InterPro" id="IPR036878">
    <property type="entry name" value="Glu_permease_IIB"/>
</dbReference>
<dbReference type="GO" id="GO:0008982">
    <property type="term" value="F:protein-N(PI)-phosphohistidine-sugar phosphotransferase activity"/>
    <property type="evidence" value="ECO:0007669"/>
    <property type="project" value="InterPro"/>
</dbReference>
<dbReference type="InterPro" id="IPR001996">
    <property type="entry name" value="PTS_IIB_1"/>
</dbReference>
<dbReference type="PANTHER" id="PTHR30009">
    <property type="entry name" value="CYTOCHROME C-TYPE SYNTHESIS PROTEIN AND PTS TRANSMEMBRANE COMPONENT"/>
    <property type="match status" value="1"/>
</dbReference>
<keyword evidence="6" id="KW-0472">Membrane</keyword>
<keyword evidence="4" id="KW-0598">Phosphotransferase system</keyword>
<feature type="domain" description="PTS EIIB type-1" evidence="7">
    <location>
        <begin position="342"/>
        <end position="424"/>
    </location>
</feature>
<protein>
    <submittedName>
        <fullName evidence="8">Phosphotransferase system IIB component</fullName>
    </submittedName>
</protein>
<sequence>MVSIQSDDNQQRLLVLPILLLTFAHMPQVIIANIDYTGHLWLTIFHGLQQAAPLLLAMAVAISRTRYQYDMQPLNACLSYVLLAKLLHTLGPESIPTDIIAALISGYAVVWATPHTQKIRLPSWLRAFQGDAVVLLCNGFFCMLLSLPVAGLLNLFSQFLIQNQTTELLLWLEPMVLLSGGTIAKLHLTTTEWQSFLSSPYIWLVVLCISWIFQKALINIQGTKIQKLVLNGILSLLMIASGQAQPLLLLLLLWAPKHCIYALLVLGFINNGCSWLQEEQFAYSSIRLPAVWFAIPMSLFGILLYELRSYISQHPIQFANAAMATPEAVMRSSEPELLLDVDYLTISYLKAMGGLDNLVSLRADLTRLIADVETVADLDRDRLHQLGVMSIKIVSTQRAELLTGPIALTLESRIHNLAKRQSLDLTPREVHPLMPFRMD</sequence>
<proteinExistence type="predicted"/>
<dbReference type="GO" id="GO:0009401">
    <property type="term" value="P:phosphoenolpyruvate-dependent sugar phosphotransferase system"/>
    <property type="evidence" value="ECO:0007669"/>
    <property type="project" value="UniProtKB-KW"/>
</dbReference>
<keyword evidence="2" id="KW-0762">Sugar transport</keyword>
<evidence type="ECO:0000313" key="9">
    <source>
        <dbReference type="Proteomes" id="UP000585721"/>
    </source>
</evidence>
<comment type="caution">
    <text evidence="5">Lacks conserved residue(s) required for the propagation of feature annotation.</text>
</comment>
<dbReference type="EMBL" id="JACHGR010000003">
    <property type="protein sequence ID" value="MBB6055082.1"/>
    <property type="molecule type" value="Genomic_DNA"/>
</dbReference>
<organism evidence="8 9">
    <name type="scientific">Tolumonas osonensis</name>
    <dbReference type="NCBI Taxonomy" id="675874"/>
    <lineage>
        <taxon>Bacteria</taxon>
        <taxon>Pseudomonadati</taxon>
        <taxon>Pseudomonadota</taxon>
        <taxon>Gammaproteobacteria</taxon>
        <taxon>Aeromonadales</taxon>
        <taxon>Aeromonadaceae</taxon>
        <taxon>Tolumonas</taxon>
    </lineage>
</organism>
<accession>A0A841GKQ5</accession>
<keyword evidence="6" id="KW-0812">Transmembrane</keyword>
<dbReference type="Gene3D" id="3.30.1360.60">
    <property type="entry name" value="Glucose permease domain IIB"/>
    <property type="match status" value="1"/>
</dbReference>
<evidence type="ECO:0000313" key="8">
    <source>
        <dbReference type="EMBL" id="MBB6055082.1"/>
    </source>
</evidence>
<feature type="transmembrane region" description="Helical" evidence="6">
    <location>
        <begin position="133"/>
        <end position="156"/>
    </location>
</feature>
<dbReference type="AlphaFoldDB" id="A0A841GKQ5"/>
<feature type="transmembrane region" description="Helical" evidence="6">
    <location>
        <begin position="40"/>
        <end position="62"/>
    </location>
</feature>
<evidence type="ECO:0000259" key="7">
    <source>
        <dbReference type="PROSITE" id="PS51098"/>
    </source>
</evidence>
<feature type="transmembrane region" description="Helical" evidence="6">
    <location>
        <begin position="288"/>
        <end position="305"/>
    </location>
</feature>
<keyword evidence="3 8" id="KW-0808">Transferase</keyword>
<keyword evidence="9" id="KW-1185">Reference proteome</keyword>
<name>A0A841GKQ5_9GAMM</name>
<evidence type="ECO:0000256" key="3">
    <source>
        <dbReference type="ARBA" id="ARBA00022679"/>
    </source>
</evidence>
<reference evidence="8 9" key="1">
    <citation type="submission" date="2020-08" db="EMBL/GenBank/DDBJ databases">
        <title>Genomic Encyclopedia of Type Strains, Phase IV (KMG-IV): sequencing the most valuable type-strain genomes for metagenomic binning, comparative biology and taxonomic classification.</title>
        <authorList>
            <person name="Goeker M."/>
        </authorList>
    </citation>
    <scope>NUCLEOTIDE SEQUENCE [LARGE SCALE GENOMIC DNA]</scope>
    <source>
        <strain evidence="8 9">DSM 22975</strain>
    </source>
</reference>
<feature type="transmembrane region" description="Helical" evidence="6">
    <location>
        <begin position="200"/>
        <end position="218"/>
    </location>
</feature>
<dbReference type="RefSeq" id="WP_188025874.1">
    <property type="nucleotide sequence ID" value="NZ_JACHGR010000003.1"/>
</dbReference>
<dbReference type="Proteomes" id="UP000585721">
    <property type="component" value="Unassembled WGS sequence"/>
</dbReference>
<keyword evidence="6" id="KW-1133">Transmembrane helix</keyword>